<dbReference type="EMBL" id="JBHSBH010000008">
    <property type="protein sequence ID" value="MFC3996628.1"/>
    <property type="molecule type" value="Genomic_DNA"/>
</dbReference>
<evidence type="ECO:0000259" key="2">
    <source>
        <dbReference type="Pfam" id="PF08028"/>
    </source>
</evidence>
<dbReference type="Proteomes" id="UP001595847">
    <property type="component" value="Unassembled WGS sequence"/>
</dbReference>
<evidence type="ECO:0000313" key="3">
    <source>
        <dbReference type="EMBL" id="MFC3996628.1"/>
    </source>
</evidence>
<dbReference type="InterPro" id="IPR036250">
    <property type="entry name" value="AcylCo_DH-like_C"/>
</dbReference>
<protein>
    <submittedName>
        <fullName evidence="3">Acyl-CoA dehydrogenase family protein</fullName>
    </submittedName>
</protein>
<reference evidence="4" key="1">
    <citation type="journal article" date="2019" name="Int. J. Syst. Evol. Microbiol.">
        <title>The Global Catalogue of Microorganisms (GCM) 10K type strain sequencing project: providing services to taxonomists for standard genome sequencing and annotation.</title>
        <authorList>
            <consortium name="The Broad Institute Genomics Platform"/>
            <consortium name="The Broad Institute Genome Sequencing Center for Infectious Disease"/>
            <person name="Wu L."/>
            <person name="Ma J."/>
        </authorList>
    </citation>
    <scope>NUCLEOTIDE SEQUENCE [LARGE SCALE GENOMIC DNA]</scope>
    <source>
        <strain evidence="4">TBRC 1826</strain>
    </source>
</reference>
<dbReference type="Gene3D" id="1.20.140.10">
    <property type="entry name" value="Butyryl-CoA Dehydrogenase, subunit A, domain 3"/>
    <property type="match status" value="1"/>
</dbReference>
<evidence type="ECO:0000313" key="4">
    <source>
        <dbReference type="Proteomes" id="UP001595847"/>
    </source>
</evidence>
<dbReference type="Pfam" id="PF08028">
    <property type="entry name" value="Acyl-CoA_dh_2"/>
    <property type="match status" value="1"/>
</dbReference>
<evidence type="ECO:0000256" key="1">
    <source>
        <dbReference type="ARBA" id="ARBA00023002"/>
    </source>
</evidence>
<keyword evidence="4" id="KW-1185">Reference proteome</keyword>
<gene>
    <name evidence="3" type="ORF">ACFOVU_11930</name>
</gene>
<sequence>MAAAKVTGGAAAVDVAGALFEVAGTRSAGEDLNLHRFWRDARTHTLHDPARWKVQHIGRHSLNGQRPPRHGQI</sequence>
<name>A0ABV8FNJ4_9ACTN</name>
<accession>A0ABV8FNJ4</accession>
<dbReference type="SUPFAM" id="SSF47203">
    <property type="entry name" value="Acyl-CoA dehydrogenase C-terminal domain-like"/>
    <property type="match status" value="1"/>
</dbReference>
<feature type="domain" description="Acyl-CoA dehydrogenase C-terminal" evidence="2">
    <location>
        <begin position="6"/>
        <end position="48"/>
    </location>
</feature>
<dbReference type="RefSeq" id="WP_378532866.1">
    <property type="nucleotide sequence ID" value="NZ_JBHSBH010000008.1"/>
</dbReference>
<keyword evidence="1" id="KW-0560">Oxidoreductase</keyword>
<comment type="caution">
    <text evidence="3">The sequence shown here is derived from an EMBL/GenBank/DDBJ whole genome shotgun (WGS) entry which is preliminary data.</text>
</comment>
<organism evidence="3 4">
    <name type="scientific">Nocardiopsis sediminis</name>
    <dbReference type="NCBI Taxonomy" id="1778267"/>
    <lineage>
        <taxon>Bacteria</taxon>
        <taxon>Bacillati</taxon>
        <taxon>Actinomycetota</taxon>
        <taxon>Actinomycetes</taxon>
        <taxon>Streptosporangiales</taxon>
        <taxon>Nocardiopsidaceae</taxon>
        <taxon>Nocardiopsis</taxon>
    </lineage>
</organism>
<dbReference type="InterPro" id="IPR013107">
    <property type="entry name" value="Acyl-CoA_DH_C"/>
</dbReference>
<proteinExistence type="predicted"/>